<evidence type="ECO:0000313" key="2">
    <source>
        <dbReference type="EMBL" id="PKY57185.1"/>
    </source>
</evidence>
<name>A0A2I1HEB2_9GLOM</name>
<comment type="caution">
    <text evidence="2">The sequence shown here is derived from an EMBL/GenBank/DDBJ whole genome shotgun (WGS) entry which is preliminary data.</text>
</comment>
<feature type="compositionally biased region" description="Low complexity" evidence="1">
    <location>
        <begin position="122"/>
        <end position="131"/>
    </location>
</feature>
<dbReference type="AlphaFoldDB" id="A0A2I1HEB2"/>
<protein>
    <submittedName>
        <fullName evidence="2">Uncharacterized protein</fullName>
    </submittedName>
</protein>
<dbReference type="Proteomes" id="UP000234323">
    <property type="component" value="Unassembled WGS sequence"/>
</dbReference>
<evidence type="ECO:0000313" key="3">
    <source>
        <dbReference type="Proteomes" id="UP000234323"/>
    </source>
</evidence>
<feature type="region of interest" description="Disordered" evidence="1">
    <location>
        <begin position="101"/>
        <end position="131"/>
    </location>
</feature>
<gene>
    <name evidence="2" type="ORF">RhiirA4_478083</name>
</gene>
<sequence length="231" mass="24433">MTAPKVPSVINSDVPPPPCPDTSAPSGGRPLSPNNDVSAPNKRSRTVSEDAMNIDTTSSSAPAPNLISSVPAGLPVNKVQVVTSLQNTTTPIETVDASIHAPSNVSGKGKAVKFSNPARAPSPDASKASVQSSSSRYHAAVYLHDTPDAFKTKFTTNRTMCDEVDRAFSKFSSYGSRARCEGSGDDKRILVSFFTQADLTSSTYSSPSPVQKSISGWHSRQTYLLEAELCP</sequence>
<feature type="region of interest" description="Disordered" evidence="1">
    <location>
        <begin position="1"/>
        <end position="73"/>
    </location>
</feature>
<evidence type="ECO:0000256" key="1">
    <source>
        <dbReference type="SAM" id="MobiDB-lite"/>
    </source>
</evidence>
<reference evidence="2 3" key="1">
    <citation type="submission" date="2015-10" db="EMBL/GenBank/DDBJ databases">
        <title>Genome analyses suggest a sexual origin of heterokaryosis in a supposedly ancient asexual fungus.</title>
        <authorList>
            <person name="Ropars J."/>
            <person name="Sedzielewska K."/>
            <person name="Noel J."/>
            <person name="Charron P."/>
            <person name="Farinelli L."/>
            <person name="Marton T."/>
            <person name="Kruger M."/>
            <person name="Pelin A."/>
            <person name="Brachmann A."/>
            <person name="Corradi N."/>
        </authorList>
    </citation>
    <scope>NUCLEOTIDE SEQUENCE [LARGE SCALE GENOMIC DNA]</scope>
    <source>
        <strain evidence="2 3">A4</strain>
    </source>
</reference>
<organism evidence="2 3">
    <name type="scientific">Rhizophagus irregularis</name>
    <dbReference type="NCBI Taxonomy" id="588596"/>
    <lineage>
        <taxon>Eukaryota</taxon>
        <taxon>Fungi</taxon>
        <taxon>Fungi incertae sedis</taxon>
        <taxon>Mucoromycota</taxon>
        <taxon>Glomeromycotina</taxon>
        <taxon>Glomeromycetes</taxon>
        <taxon>Glomerales</taxon>
        <taxon>Glomeraceae</taxon>
        <taxon>Rhizophagus</taxon>
    </lineage>
</organism>
<accession>A0A2I1HEB2</accession>
<proteinExistence type="predicted"/>
<dbReference type="EMBL" id="LLXI01002461">
    <property type="protein sequence ID" value="PKY57185.1"/>
    <property type="molecule type" value="Genomic_DNA"/>
</dbReference>
<feature type="compositionally biased region" description="Polar residues" evidence="1">
    <location>
        <begin position="54"/>
        <end position="68"/>
    </location>
</feature>
<keyword evidence="3" id="KW-1185">Reference proteome</keyword>